<evidence type="ECO:0000313" key="3">
    <source>
        <dbReference type="Proteomes" id="UP000663929"/>
    </source>
</evidence>
<dbReference type="InterPro" id="IPR029058">
    <property type="entry name" value="AB_hydrolase_fold"/>
</dbReference>
<keyword evidence="3" id="KW-1185">Reference proteome</keyword>
<name>A0A8A4TNV6_SULCO</name>
<organism evidence="2 3">
    <name type="scientific">Sulfidibacter corallicola</name>
    <dbReference type="NCBI Taxonomy" id="2818388"/>
    <lineage>
        <taxon>Bacteria</taxon>
        <taxon>Pseudomonadati</taxon>
        <taxon>Acidobacteriota</taxon>
        <taxon>Holophagae</taxon>
        <taxon>Acanthopleuribacterales</taxon>
        <taxon>Acanthopleuribacteraceae</taxon>
        <taxon>Sulfidibacter</taxon>
    </lineage>
</organism>
<dbReference type="EMBL" id="CP071793">
    <property type="protein sequence ID" value="QTD50782.1"/>
    <property type="molecule type" value="Genomic_DNA"/>
</dbReference>
<dbReference type="RefSeq" id="WP_237380785.1">
    <property type="nucleotide sequence ID" value="NZ_CP071793.1"/>
</dbReference>
<proteinExistence type="predicted"/>
<keyword evidence="2" id="KW-0378">Hydrolase</keyword>
<reference evidence="2" key="1">
    <citation type="submission" date="2021-03" db="EMBL/GenBank/DDBJ databases">
        <title>Acanthopleuribacteraceae sp. M133.</title>
        <authorList>
            <person name="Wang G."/>
        </authorList>
    </citation>
    <scope>NUCLEOTIDE SEQUENCE</scope>
    <source>
        <strain evidence="2">M133</strain>
    </source>
</reference>
<dbReference type="Pfam" id="PF12146">
    <property type="entry name" value="Hydrolase_4"/>
    <property type="match status" value="1"/>
</dbReference>
<evidence type="ECO:0000313" key="2">
    <source>
        <dbReference type="EMBL" id="QTD50782.1"/>
    </source>
</evidence>
<evidence type="ECO:0000259" key="1">
    <source>
        <dbReference type="Pfam" id="PF12146"/>
    </source>
</evidence>
<dbReference type="Gene3D" id="3.40.50.1820">
    <property type="entry name" value="alpha/beta hydrolase"/>
    <property type="match status" value="1"/>
</dbReference>
<accession>A0A8A4TNV6</accession>
<dbReference type="GO" id="GO:0016787">
    <property type="term" value="F:hydrolase activity"/>
    <property type="evidence" value="ECO:0007669"/>
    <property type="project" value="UniProtKB-KW"/>
</dbReference>
<feature type="domain" description="Serine aminopeptidase S33" evidence="1">
    <location>
        <begin position="53"/>
        <end position="105"/>
    </location>
</feature>
<sequence length="183" mass="20145">MNEHHPLYFFHGLESSPEGFRANYLRERYPEIRVPALPKDPRERHRILLAELTEPALVVGSSLGGLSALMMVRDVPRRIAGMVLLAPAVGFHDATYRTPEVLALVSSLAIPPGIPTVIIAATRDEVIPLEAIERLVARSPEAAVRDFVKVDDQHRLHSEAALSAMLAAIEQVRAEVQDVPANL</sequence>
<dbReference type="KEGG" id="scor:J3U87_34795"/>
<protein>
    <submittedName>
        <fullName evidence="2">Alpha/beta hydrolase</fullName>
    </submittedName>
</protein>
<dbReference type="InterPro" id="IPR022742">
    <property type="entry name" value="Hydrolase_4"/>
</dbReference>
<dbReference type="AlphaFoldDB" id="A0A8A4TNV6"/>
<dbReference type="SUPFAM" id="SSF53474">
    <property type="entry name" value="alpha/beta-Hydrolases"/>
    <property type="match status" value="1"/>
</dbReference>
<dbReference type="Proteomes" id="UP000663929">
    <property type="component" value="Chromosome"/>
</dbReference>
<gene>
    <name evidence="2" type="ORF">J3U87_34795</name>
</gene>